<feature type="region of interest" description="Disordered" evidence="1">
    <location>
        <begin position="1"/>
        <end position="37"/>
    </location>
</feature>
<dbReference type="Proteomes" id="UP000751190">
    <property type="component" value="Unassembled WGS sequence"/>
</dbReference>
<proteinExistence type="predicted"/>
<dbReference type="AlphaFoldDB" id="A0A8J5XCW2"/>
<dbReference type="EMBL" id="JAGTXO010000026">
    <property type="protein sequence ID" value="KAG8461368.1"/>
    <property type="molecule type" value="Genomic_DNA"/>
</dbReference>
<sequence length="185" mass="20825">MDQHRGLADDLIYGRDLDHRPDETPLSERPEFAGAAGVSHRRGEFSYDSAPAWSTSNALAHPREVAMRDPLNPASRPYAGVRTSLTFRSASAEMPAHMHAFVARDFSELKQVEEMRQRSVELNHEETLKEQNQVELFEAAIQLKARTLRTRFDYLNAGNDGLVNETGDFNDFTHAGKDTLSAIRI</sequence>
<evidence type="ECO:0000256" key="1">
    <source>
        <dbReference type="SAM" id="MobiDB-lite"/>
    </source>
</evidence>
<protein>
    <submittedName>
        <fullName evidence="2">Uncharacterized protein</fullName>
    </submittedName>
</protein>
<comment type="caution">
    <text evidence="2">The sequence shown here is derived from an EMBL/GenBank/DDBJ whole genome shotgun (WGS) entry which is preliminary data.</text>
</comment>
<dbReference type="OrthoDB" id="10476273at2759"/>
<keyword evidence="3" id="KW-1185">Reference proteome</keyword>
<evidence type="ECO:0000313" key="2">
    <source>
        <dbReference type="EMBL" id="KAG8461368.1"/>
    </source>
</evidence>
<organism evidence="2 3">
    <name type="scientific">Diacronema lutheri</name>
    <name type="common">Unicellular marine alga</name>
    <name type="synonym">Monochrysis lutheri</name>
    <dbReference type="NCBI Taxonomy" id="2081491"/>
    <lineage>
        <taxon>Eukaryota</taxon>
        <taxon>Haptista</taxon>
        <taxon>Haptophyta</taxon>
        <taxon>Pavlovophyceae</taxon>
        <taxon>Pavlovales</taxon>
        <taxon>Pavlovaceae</taxon>
        <taxon>Diacronema</taxon>
    </lineage>
</organism>
<reference evidence="2" key="1">
    <citation type="submission" date="2021-05" db="EMBL/GenBank/DDBJ databases">
        <title>The genome of the haptophyte Pavlova lutheri (Diacronema luteri, Pavlovales) - a model for lipid biosynthesis in eukaryotic algae.</title>
        <authorList>
            <person name="Hulatt C.J."/>
            <person name="Posewitz M.C."/>
        </authorList>
    </citation>
    <scope>NUCLEOTIDE SEQUENCE</scope>
    <source>
        <strain evidence="2">NIVA-4/92</strain>
    </source>
</reference>
<name>A0A8J5XCW2_DIALT</name>
<gene>
    <name evidence="2" type="ORF">KFE25_010555</name>
</gene>
<evidence type="ECO:0000313" key="3">
    <source>
        <dbReference type="Proteomes" id="UP000751190"/>
    </source>
</evidence>
<accession>A0A8J5XCW2</accession>
<feature type="compositionally biased region" description="Basic and acidic residues" evidence="1">
    <location>
        <begin position="1"/>
        <end position="31"/>
    </location>
</feature>